<evidence type="ECO:0000256" key="7">
    <source>
        <dbReference type="SAM" id="Phobius"/>
    </source>
</evidence>
<dbReference type="CDD" id="cd04187">
    <property type="entry name" value="DPM1_like_bac"/>
    <property type="match status" value="1"/>
</dbReference>
<keyword evidence="2" id="KW-0328">Glycosyltransferase</keyword>
<dbReference type="InterPro" id="IPR029044">
    <property type="entry name" value="Nucleotide-diphossugar_trans"/>
</dbReference>
<dbReference type="eggNOG" id="COG0463">
    <property type="taxonomic scope" value="Bacteria"/>
</dbReference>
<dbReference type="Gene3D" id="3.90.550.10">
    <property type="entry name" value="Spore Coat Polysaccharide Biosynthesis Protein SpsA, Chain A"/>
    <property type="match status" value="1"/>
</dbReference>
<dbReference type="OrthoDB" id="5379872at2"/>
<feature type="transmembrane region" description="Helical" evidence="7">
    <location>
        <begin position="263"/>
        <end position="288"/>
    </location>
</feature>
<evidence type="ECO:0000256" key="4">
    <source>
        <dbReference type="ARBA" id="ARBA00022692"/>
    </source>
</evidence>
<dbReference type="PANTHER" id="PTHR48090">
    <property type="entry name" value="UNDECAPRENYL-PHOSPHATE 4-DEOXY-4-FORMAMIDO-L-ARABINOSE TRANSFERASE-RELATED"/>
    <property type="match status" value="1"/>
</dbReference>
<proteinExistence type="predicted"/>
<keyword evidence="10" id="KW-1185">Reference proteome</keyword>
<keyword evidence="5 7" id="KW-1133">Transmembrane helix</keyword>
<dbReference type="PANTHER" id="PTHR48090:SF1">
    <property type="entry name" value="PROPHAGE BACTOPRENOL GLUCOSYL TRANSFERASE HOMOLOG"/>
    <property type="match status" value="1"/>
</dbReference>
<evidence type="ECO:0000256" key="2">
    <source>
        <dbReference type="ARBA" id="ARBA00022676"/>
    </source>
</evidence>
<gene>
    <name evidence="9" type="ordered locus">Nitsa_2039</name>
</gene>
<dbReference type="GO" id="GO:0005886">
    <property type="term" value="C:plasma membrane"/>
    <property type="evidence" value="ECO:0007669"/>
    <property type="project" value="TreeGrafter"/>
</dbReference>
<protein>
    <submittedName>
        <fullName evidence="9">Glycosyl transferase family 2</fullName>
    </submittedName>
</protein>
<dbReference type="STRING" id="749222.Nitsa_2039"/>
<dbReference type="HOGENOM" id="CLU_033536_0_1_7"/>
<dbReference type="KEGG" id="nsa:Nitsa_2039"/>
<dbReference type="InterPro" id="IPR001173">
    <property type="entry name" value="Glyco_trans_2-like"/>
</dbReference>
<feature type="transmembrane region" description="Helical" evidence="7">
    <location>
        <begin position="229"/>
        <end position="251"/>
    </location>
</feature>
<organism evidence="9 10">
    <name type="scientific">Nitratifractor salsuginis (strain DSM 16511 / JCM 12458 / E9I37-1)</name>
    <dbReference type="NCBI Taxonomy" id="749222"/>
    <lineage>
        <taxon>Bacteria</taxon>
        <taxon>Pseudomonadati</taxon>
        <taxon>Campylobacterota</taxon>
        <taxon>Epsilonproteobacteria</taxon>
        <taxon>Campylobacterales</taxon>
        <taxon>Sulfurovaceae</taxon>
        <taxon>Nitratifractor</taxon>
    </lineage>
</organism>
<evidence type="ECO:0000256" key="6">
    <source>
        <dbReference type="ARBA" id="ARBA00023136"/>
    </source>
</evidence>
<dbReference type="AlphaFoldDB" id="E6X2Z8"/>
<reference evidence="9 10" key="1">
    <citation type="journal article" date="2011" name="Stand. Genomic Sci.">
        <title>Complete genome sequence of Nitratifractor salsuginis type strain (E9I37-1).</title>
        <authorList>
            <person name="Anderson I."/>
            <person name="Sikorski J."/>
            <person name="Zeytun A."/>
            <person name="Nolan M."/>
            <person name="Lapidus A."/>
            <person name="Lucas S."/>
            <person name="Hammon N."/>
            <person name="Deshpande S."/>
            <person name="Cheng J.F."/>
            <person name="Tapia R."/>
            <person name="Han C."/>
            <person name="Goodwin L."/>
            <person name="Pitluck S."/>
            <person name="Liolios K."/>
            <person name="Pagani I."/>
            <person name="Ivanova N."/>
            <person name="Huntemann M."/>
            <person name="Mavromatis K."/>
            <person name="Ovchinikova G."/>
            <person name="Pati A."/>
            <person name="Chen A."/>
            <person name="Palaniappan K."/>
            <person name="Land M."/>
            <person name="Hauser L."/>
            <person name="Brambilla E.M."/>
            <person name="Ngatchou-Djao O.D."/>
            <person name="Rohde M."/>
            <person name="Tindall B.J."/>
            <person name="Goker M."/>
            <person name="Detter J.C."/>
            <person name="Woyke T."/>
            <person name="Bristow J."/>
            <person name="Eisen J.A."/>
            <person name="Markowitz V."/>
            <person name="Hugenholtz P."/>
            <person name="Klenk H.P."/>
            <person name="Kyrpides N.C."/>
        </authorList>
    </citation>
    <scope>NUCLEOTIDE SEQUENCE [LARGE SCALE GENOMIC DNA]</scope>
    <source>
        <strain evidence="10">DSM 16511 / JCM 12458 / E9I37-1</strain>
    </source>
</reference>
<accession>E6X2Z8</accession>
<dbReference type="Proteomes" id="UP000008633">
    <property type="component" value="Chromosome"/>
</dbReference>
<evidence type="ECO:0000259" key="8">
    <source>
        <dbReference type="Pfam" id="PF00535"/>
    </source>
</evidence>
<dbReference type="EMBL" id="CP002452">
    <property type="protein sequence ID" value="ADV47281.1"/>
    <property type="molecule type" value="Genomic_DNA"/>
</dbReference>
<keyword evidence="6 7" id="KW-0472">Membrane</keyword>
<dbReference type="SUPFAM" id="SSF53448">
    <property type="entry name" value="Nucleotide-diphospho-sugar transferases"/>
    <property type="match status" value="1"/>
</dbReference>
<evidence type="ECO:0000313" key="10">
    <source>
        <dbReference type="Proteomes" id="UP000008633"/>
    </source>
</evidence>
<feature type="domain" description="Glycosyltransferase 2-like" evidence="8">
    <location>
        <begin position="5"/>
        <end position="165"/>
    </location>
</feature>
<evidence type="ECO:0000256" key="5">
    <source>
        <dbReference type="ARBA" id="ARBA00022989"/>
    </source>
</evidence>
<name>E6X2Z8_NITSE</name>
<evidence type="ECO:0000256" key="3">
    <source>
        <dbReference type="ARBA" id="ARBA00022679"/>
    </source>
</evidence>
<dbReference type="GO" id="GO:0016757">
    <property type="term" value="F:glycosyltransferase activity"/>
    <property type="evidence" value="ECO:0007669"/>
    <property type="project" value="UniProtKB-KW"/>
</dbReference>
<evidence type="ECO:0000313" key="9">
    <source>
        <dbReference type="EMBL" id="ADV47281.1"/>
    </source>
</evidence>
<dbReference type="InterPro" id="IPR050256">
    <property type="entry name" value="Glycosyltransferase_2"/>
</dbReference>
<keyword evidence="4 7" id="KW-0812">Transmembrane</keyword>
<dbReference type="Pfam" id="PF00535">
    <property type="entry name" value="Glycos_transf_2"/>
    <property type="match status" value="1"/>
</dbReference>
<reference evidence="10" key="2">
    <citation type="submission" date="2011-01" db="EMBL/GenBank/DDBJ databases">
        <title>The complete genome of Nitratifractor salsuginis DSM 16511.</title>
        <authorList>
            <consortium name="US DOE Joint Genome Institute (JGI-PGF)"/>
            <person name="Lucas S."/>
            <person name="Copeland A."/>
            <person name="Lapidus A."/>
            <person name="Bruce D."/>
            <person name="Goodwin L."/>
            <person name="Pitluck S."/>
            <person name="Kyrpides N."/>
            <person name="Mavromatis K."/>
            <person name="Ivanova N."/>
            <person name="Mikhailova N."/>
            <person name="Zeytun A."/>
            <person name="Detter J.C."/>
            <person name="Tapia R."/>
            <person name="Han C."/>
            <person name="Land M."/>
            <person name="Hauser L."/>
            <person name="Markowitz V."/>
            <person name="Cheng J.-F."/>
            <person name="Hugenholtz P."/>
            <person name="Woyke T."/>
            <person name="Wu D."/>
            <person name="Tindall B."/>
            <person name="Schuetze A."/>
            <person name="Brambilla E."/>
            <person name="Klenk H.-P."/>
            <person name="Eisen J.A."/>
        </authorList>
    </citation>
    <scope>NUCLEOTIDE SEQUENCE [LARGE SCALE GENOMIC DNA]</scope>
    <source>
        <strain evidence="10">DSM 16511 / JCM 12458 / E9I37-1</strain>
    </source>
</reference>
<keyword evidence="3 9" id="KW-0808">Transferase</keyword>
<comment type="subcellular location">
    <subcellularLocation>
        <location evidence="1">Membrane</location>
        <topology evidence="1">Multi-pass membrane protein</topology>
    </subcellularLocation>
</comment>
<evidence type="ECO:0000256" key="1">
    <source>
        <dbReference type="ARBA" id="ARBA00004141"/>
    </source>
</evidence>
<sequence length="320" mass="37031">MKKISIVTACYNEEENVAILIERVRRVFEQFPQYSFEHIFIDNASEDRTVAILKEIAEKDKRIKIIVNSRNFGHIRSPMHALQLADGDAVISIVADLQDPPEMIADFIRKWEAGSDIVLAIKRDSAENKWMFQVRELYYNLLYRLSEVPVYKNFTGFGLYDRKVMDAIRQMNDPYPFFRGMIAEVGYTVTKIPYDQPVRLHGVTKNNFYTLYDMAMLGIINNSKVPLRIATFLSLITGTVSFFVGLGYLIVKLIYWNQMSLGIAPLLIGASFAFSILLFFIGILGEYIGMIYTQVLNRPLVFEKERINFDKEDEDEYETK</sequence>